<dbReference type="OrthoDB" id="591557at2759"/>
<sequence>MIPYYNHMYAVDVPNSCRPRSSVINAVSIDYPFKTDNSVISILGSCNGIFLIGIFDKHIGPWNPYFKKSNNKLIYSYLYLWNPSTKQYKKLPTTLFEIPEDRRNRSCNIFFGLGYDLSTDDYKVVRILYDYFQCPIEEEGEFISRLTENSPFRWESEVHVYSMRRDTCKRIQDTPYLLMDLKLFEFIDHGIHANGVIHWFSSPSIVSFNVTSEKFNEVQTPDFNNAAYNFMSFGVLEGCLCVSVRFDDCHVEGFMMKEYGVKESWTKIFSVSLLGSNPCVRFKALCIAYLQTCPSNKYLVLYDPTKELREMHLDLRGLPAMSPQDFQVEPYIRSLVSLKA</sequence>
<dbReference type="InterPro" id="IPR013187">
    <property type="entry name" value="F-box-assoc_dom_typ3"/>
</dbReference>
<evidence type="ECO:0000259" key="1">
    <source>
        <dbReference type="Pfam" id="PF08268"/>
    </source>
</evidence>
<keyword evidence="3" id="KW-1185">Reference proteome</keyword>
<evidence type="ECO:0000313" key="2">
    <source>
        <dbReference type="EMBL" id="KAF5200316.1"/>
    </source>
</evidence>
<protein>
    <submittedName>
        <fullName evidence="2">F-box protein cpr1</fullName>
    </submittedName>
</protein>
<accession>A0A7J6WSG8</accession>
<gene>
    <name evidence="2" type="ORF">FRX31_010098</name>
</gene>
<dbReference type="InterPro" id="IPR050796">
    <property type="entry name" value="SCF_F-box_component"/>
</dbReference>
<comment type="caution">
    <text evidence="2">The sequence shown here is derived from an EMBL/GenBank/DDBJ whole genome shotgun (WGS) entry which is preliminary data.</text>
</comment>
<dbReference type="EMBL" id="JABWDY010010867">
    <property type="protein sequence ID" value="KAF5200316.1"/>
    <property type="molecule type" value="Genomic_DNA"/>
</dbReference>
<dbReference type="PANTHER" id="PTHR31672">
    <property type="entry name" value="BNACNNG10540D PROTEIN"/>
    <property type="match status" value="1"/>
</dbReference>
<evidence type="ECO:0000313" key="3">
    <source>
        <dbReference type="Proteomes" id="UP000554482"/>
    </source>
</evidence>
<reference evidence="2 3" key="1">
    <citation type="submission" date="2020-06" db="EMBL/GenBank/DDBJ databases">
        <title>Transcriptomic and genomic resources for Thalictrum thalictroides and T. hernandezii: Facilitating candidate gene discovery in an emerging model plant lineage.</title>
        <authorList>
            <person name="Arias T."/>
            <person name="Riano-Pachon D.M."/>
            <person name="Di Stilio V.S."/>
        </authorList>
    </citation>
    <scope>NUCLEOTIDE SEQUENCE [LARGE SCALE GENOMIC DNA]</scope>
    <source>
        <strain evidence="3">cv. WT478/WT964</strain>
        <tissue evidence="2">Leaves</tissue>
    </source>
</reference>
<dbReference type="AlphaFoldDB" id="A0A7J6WSG8"/>
<dbReference type="PANTHER" id="PTHR31672:SF13">
    <property type="entry name" value="F-BOX PROTEIN CPR30-LIKE"/>
    <property type="match status" value="1"/>
</dbReference>
<name>A0A7J6WSG8_THATH</name>
<feature type="domain" description="F-box associated beta-propeller type 3" evidence="1">
    <location>
        <begin position="65"/>
        <end position="226"/>
    </location>
</feature>
<organism evidence="2 3">
    <name type="scientific">Thalictrum thalictroides</name>
    <name type="common">Rue-anemone</name>
    <name type="synonym">Anemone thalictroides</name>
    <dbReference type="NCBI Taxonomy" id="46969"/>
    <lineage>
        <taxon>Eukaryota</taxon>
        <taxon>Viridiplantae</taxon>
        <taxon>Streptophyta</taxon>
        <taxon>Embryophyta</taxon>
        <taxon>Tracheophyta</taxon>
        <taxon>Spermatophyta</taxon>
        <taxon>Magnoliopsida</taxon>
        <taxon>Ranunculales</taxon>
        <taxon>Ranunculaceae</taxon>
        <taxon>Thalictroideae</taxon>
        <taxon>Thalictrum</taxon>
    </lineage>
</organism>
<dbReference type="NCBIfam" id="TIGR01640">
    <property type="entry name" value="F_box_assoc_1"/>
    <property type="match status" value="1"/>
</dbReference>
<dbReference type="InterPro" id="IPR017451">
    <property type="entry name" value="F-box-assoc_interact_dom"/>
</dbReference>
<dbReference type="Proteomes" id="UP000554482">
    <property type="component" value="Unassembled WGS sequence"/>
</dbReference>
<dbReference type="Pfam" id="PF08268">
    <property type="entry name" value="FBA_3"/>
    <property type="match status" value="1"/>
</dbReference>
<proteinExistence type="predicted"/>